<dbReference type="SMART" id="SM00530">
    <property type="entry name" value="HTH_XRE"/>
    <property type="match status" value="1"/>
</dbReference>
<dbReference type="KEGG" id="svp:Pan189_28750"/>
<gene>
    <name evidence="3" type="ORF">Pan189_28750</name>
</gene>
<dbReference type="Pfam" id="PF01381">
    <property type="entry name" value="HTH_3"/>
    <property type="match status" value="1"/>
</dbReference>
<name>A0A517R3M5_9PLAN</name>
<dbReference type="OrthoDB" id="292530at2"/>
<dbReference type="GO" id="GO:0003677">
    <property type="term" value="F:DNA binding"/>
    <property type="evidence" value="ECO:0007669"/>
    <property type="project" value="InterPro"/>
</dbReference>
<feature type="domain" description="HTH cro/C1-type" evidence="2">
    <location>
        <begin position="57"/>
        <end position="113"/>
    </location>
</feature>
<evidence type="ECO:0000313" key="4">
    <source>
        <dbReference type="Proteomes" id="UP000317318"/>
    </source>
</evidence>
<feature type="region of interest" description="Disordered" evidence="1">
    <location>
        <begin position="1"/>
        <end position="30"/>
    </location>
</feature>
<proteinExistence type="predicted"/>
<reference evidence="3 4" key="1">
    <citation type="submission" date="2019-02" db="EMBL/GenBank/DDBJ databases">
        <title>Deep-cultivation of Planctomycetes and their phenomic and genomic characterization uncovers novel biology.</title>
        <authorList>
            <person name="Wiegand S."/>
            <person name="Jogler M."/>
            <person name="Boedeker C."/>
            <person name="Pinto D."/>
            <person name="Vollmers J."/>
            <person name="Rivas-Marin E."/>
            <person name="Kohn T."/>
            <person name="Peeters S.H."/>
            <person name="Heuer A."/>
            <person name="Rast P."/>
            <person name="Oberbeckmann S."/>
            <person name="Bunk B."/>
            <person name="Jeske O."/>
            <person name="Meyerdierks A."/>
            <person name="Storesund J.E."/>
            <person name="Kallscheuer N."/>
            <person name="Luecker S."/>
            <person name="Lage O.M."/>
            <person name="Pohl T."/>
            <person name="Merkel B.J."/>
            <person name="Hornburger P."/>
            <person name="Mueller R.-W."/>
            <person name="Bruemmer F."/>
            <person name="Labrenz M."/>
            <person name="Spormann A.M."/>
            <person name="Op den Camp H."/>
            <person name="Overmann J."/>
            <person name="Amann R."/>
            <person name="Jetten M.S.M."/>
            <person name="Mascher T."/>
            <person name="Medema M.H."/>
            <person name="Devos D.P."/>
            <person name="Kaster A.-K."/>
            <person name="Ovreas L."/>
            <person name="Rohde M."/>
            <person name="Galperin M.Y."/>
            <person name="Jogler C."/>
        </authorList>
    </citation>
    <scope>NUCLEOTIDE SEQUENCE [LARGE SCALE GENOMIC DNA]</scope>
    <source>
        <strain evidence="3 4">Pan189</strain>
    </source>
</reference>
<dbReference type="Gene3D" id="1.10.260.40">
    <property type="entry name" value="lambda repressor-like DNA-binding domains"/>
    <property type="match status" value="1"/>
</dbReference>
<keyword evidence="4" id="KW-1185">Reference proteome</keyword>
<dbReference type="InterPro" id="IPR001387">
    <property type="entry name" value="Cro/C1-type_HTH"/>
</dbReference>
<dbReference type="Proteomes" id="UP000317318">
    <property type="component" value="Chromosome"/>
</dbReference>
<sequence length="120" mass="13065">MKSNPLRRSTTAEEAAQARHARKSAESERDQILKLGREAFAQKDRAATMAGRIGASLRAERERLGLSLSDVAGKTGMSREAISKLETGQRSNPTLLTLLRYASVLGLDLDIELRTLVGNS</sequence>
<dbReference type="CDD" id="cd00093">
    <property type="entry name" value="HTH_XRE"/>
    <property type="match status" value="1"/>
</dbReference>
<evidence type="ECO:0000259" key="2">
    <source>
        <dbReference type="PROSITE" id="PS50943"/>
    </source>
</evidence>
<evidence type="ECO:0000256" key="1">
    <source>
        <dbReference type="SAM" id="MobiDB-lite"/>
    </source>
</evidence>
<dbReference type="RefSeq" id="WP_145364584.1">
    <property type="nucleotide sequence ID" value="NZ_CP036268.1"/>
</dbReference>
<accession>A0A517R3M5</accession>
<dbReference type="SUPFAM" id="SSF47413">
    <property type="entry name" value="lambda repressor-like DNA-binding domains"/>
    <property type="match status" value="1"/>
</dbReference>
<protein>
    <submittedName>
        <fullName evidence="3">Helix-turn-helix domain protein</fullName>
    </submittedName>
</protein>
<dbReference type="InterPro" id="IPR010982">
    <property type="entry name" value="Lambda_DNA-bd_dom_sf"/>
</dbReference>
<dbReference type="AlphaFoldDB" id="A0A517R3M5"/>
<organism evidence="3 4">
    <name type="scientific">Stratiformator vulcanicus</name>
    <dbReference type="NCBI Taxonomy" id="2527980"/>
    <lineage>
        <taxon>Bacteria</taxon>
        <taxon>Pseudomonadati</taxon>
        <taxon>Planctomycetota</taxon>
        <taxon>Planctomycetia</taxon>
        <taxon>Planctomycetales</taxon>
        <taxon>Planctomycetaceae</taxon>
        <taxon>Stratiformator</taxon>
    </lineage>
</organism>
<evidence type="ECO:0000313" key="3">
    <source>
        <dbReference type="EMBL" id="QDT38481.1"/>
    </source>
</evidence>
<dbReference type="PROSITE" id="PS50943">
    <property type="entry name" value="HTH_CROC1"/>
    <property type="match status" value="1"/>
</dbReference>
<dbReference type="EMBL" id="CP036268">
    <property type="protein sequence ID" value="QDT38481.1"/>
    <property type="molecule type" value="Genomic_DNA"/>
</dbReference>